<proteinExistence type="predicted"/>
<dbReference type="PANTHER" id="PTHR30441:SF4">
    <property type="entry name" value="PROTEIN ASMA"/>
    <property type="match status" value="1"/>
</dbReference>
<dbReference type="PANTHER" id="PTHR30441">
    <property type="entry name" value="DUF748 DOMAIN-CONTAINING PROTEIN"/>
    <property type="match status" value="1"/>
</dbReference>
<dbReference type="PATRIC" id="fig|1675527.3.peg.2955"/>
<evidence type="ECO:0000313" key="2">
    <source>
        <dbReference type="EMBL" id="KMW57855.1"/>
    </source>
</evidence>
<dbReference type="RefSeq" id="WP_049643535.1">
    <property type="nucleotide sequence ID" value="NZ_LFTY01000002.1"/>
</dbReference>
<organism evidence="2 3">
    <name type="scientific">Candidatus Rhodobacter oscarellae</name>
    <dbReference type="NCBI Taxonomy" id="1675527"/>
    <lineage>
        <taxon>Bacteria</taxon>
        <taxon>Pseudomonadati</taxon>
        <taxon>Pseudomonadota</taxon>
        <taxon>Alphaproteobacteria</taxon>
        <taxon>Rhodobacterales</taxon>
        <taxon>Rhodobacter group</taxon>
        <taxon>Rhodobacter</taxon>
    </lineage>
</organism>
<name>A0A0J9E4X7_9RHOB</name>
<comment type="caution">
    <text evidence="2">The sequence shown here is derived from an EMBL/GenBank/DDBJ whole genome shotgun (WGS) entry which is preliminary data.</text>
</comment>
<dbReference type="GO" id="GO:0005886">
    <property type="term" value="C:plasma membrane"/>
    <property type="evidence" value="ECO:0007669"/>
    <property type="project" value="TreeGrafter"/>
</dbReference>
<dbReference type="InterPro" id="IPR007844">
    <property type="entry name" value="AsmA"/>
</dbReference>
<dbReference type="OrthoDB" id="5439561at2"/>
<evidence type="ECO:0000259" key="1">
    <source>
        <dbReference type="Pfam" id="PF05170"/>
    </source>
</evidence>
<dbReference type="Pfam" id="PF05170">
    <property type="entry name" value="AsmA"/>
    <property type="match status" value="1"/>
</dbReference>
<dbReference type="Proteomes" id="UP000037178">
    <property type="component" value="Unassembled WGS sequence"/>
</dbReference>
<dbReference type="EMBL" id="LFTY01000002">
    <property type="protein sequence ID" value="KMW57855.1"/>
    <property type="molecule type" value="Genomic_DNA"/>
</dbReference>
<feature type="domain" description="AsmA" evidence="1">
    <location>
        <begin position="10"/>
        <end position="269"/>
    </location>
</feature>
<dbReference type="AlphaFoldDB" id="A0A0J9E4X7"/>
<sequence length="669" mass="68022">MRWIFRIVTAVVFVAALAVGALFLLPAERIAGLVSDQFKAATGRDLTIAGDIRPTLLPELGISTGAVSIANADWGQGGPLLQAEGLTVGVDWGALFGGAIQVTRVQAEAPRITLEVAKDGRGNWALAQSADEASTGAPSATGSEASVPALSLDKAVISGGRVVFIDHASGVTTELRDIDATASLPAFDGPATVSLRAVMNGQAFLAEARLASLSGFLTGGAVGTELQAKVGGASLDFDGASGLSPLAAGGRINADLADQGALFALIGAAAPDLPRGLGQKISVEGDMTFTEDKITLRDAAVALDHNLLVGAADVALGGRPHVTAQLSAAALDFSALAGAEDAGAAAERAAAEGAATASAGWPTDRIDVSALQSVDADVVLAAESIDLGRATLGRTSIRTALSDGRAVTTIRELAAYGGAVSGSMVVNSRGGLSARANLQAAGIAMQPLLQEMAGYDRVLASGDLTLNVLAVGDDMATLMRSLSGDGALSLGQGELRGLDLVGMLRNLDASYVGEGARTIFDAMTGSFTLEGGVLRNEDLVLSAPLLIAKGAGVVDIGAMGQEYRLVPALLEGQGNGGLRVPLLISGTWADPKFRLDLEALAEQELADEVEAVKAQAETVVTDRINEELGTNLEGLNDADEVLKEDLRNRAEKELEDAAGGLLRGLLGGD</sequence>
<dbReference type="STRING" id="1675527.AIOL_002823"/>
<dbReference type="GO" id="GO:0090313">
    <property type="term" value="P:regulation of protein targeting to membrane"/>
    <property type="evidence" value="ECO:0007669"/>
    <property type="project" value="TreeGrafter"/>
</dbReference>
<protein>
    <submittedName>
        <fullName evidence="2">AsmA family protein</fullName>
    </submittedName>
</protein>
<gene>
    <name evidence="2" type="ORF">AIOL_002823</name>
</gene>
<keyword evidence="3" id="KW-1185">Reference proteome</keyword>
<accession>A0A0J9E4X7</accession>
<dbReference type="InterPro" id="IPR052894">
    <property type="entry name" value="AsmA-related"/>
</dbReference>
<evidence type="ECO:0000313" key="3">
    <source>
        <dbReference type="Proteomes" id="UP000037178"/>
    </source>
</evidence>
<reference evidence="2 3" key="1">
    <citation type="submission" date="2015-06" db="EMBL/GenBank/DDBJ databases">
        <title>Draft genome sequence of an Alphaproteobacteria species associated to the Mediterranean sponge Oscarella lobularis.</title>
        <authorList>
            <person name="Jourda C."/>
            <person name="Santini S."/>
            <person name="Claverie J.-M."/>
        </authorList>
    </citation>
    <scope>NUCLEOTIDE SEQUENCE [LARGE SCALE GENOMIC DNA]</scope>
    <source>
        <strain evidence="2">IGS</strain>
    </source>
</reference>